<dbReference type="SMART" id="SM00202">
    <property type="entry name" value="SR"/>
    <property type="match status" value="1"/>
</dbReference>
<feature type="domain" description="SRCR" evidence="6">
    <location>
        <begin position="46"/>
        <end position="143"/>
    </location>
</feature>
<dbReference type="Proteomes" id="UP001186944">
    <property type="component" value="Unassembled WGS sequence"/>
</dbReference>
<evidence type="ECO:0000256" key="3">
    <source>
        <dbReference type="ARBA" id="ARBA00023157"/>
    </source>
</evidence>
<accession>A0AA88XN16</accession>
<dbReference type="PANTHER" id="PTHR48071">
    <property type="entry name" value="SRCR DOMAIN-CONTAINING PROTEIN"/>
    <property type="match status" value="1"/>
</dbReference>
<keyword evidence="3 5" id="KW-1015">Disulfide bond</keyword>
<dbReference type="FunFam" id="3.10.250.10:FF:000006">
    <property type="entry name" value="neurotrypsin isoform X2"/>
    <property type="match status" value="1"/>
</dbReference>
<name>A0AA88XN16_PINIB</name>
<dbReference type="GO" id="GO:0016020">
    <property type="term" value="C:membrane"/>
    <property type="evidence" value="ECO:0007669"/>
    <property type="project" value="InterPro"/>
</dbReference>
<dbReference type="InterPro" id="IPR036772">
    <property type="entry name" value="SRCR-like_dom_sf"/>
</dbReference>
<feature type="disulfide bond" evidence="5">
    <location>
        <begin position="114"/>
        <end position="124"/>
    </location>
</feature>
<evidence type="ECO:0000313" key="8">
    <source>
        <dbReference type="Proteomes" id="UP001186944"/>
    </source>
</evidence>
<gene>
    <name evidence="7" type="ORF">FSP39_008507</name>
</gene>
<dbReference type="Pfam" id="PF00530">
    <property type="entry name" value="SRCR"/>
    <property type="match status" value="1"/>
</dbReference>
<dbReference type="InterPro" id="IPR001190">
    <property type="entry name" value="SRCR"/>
</dbReference>
<comment type="caution">
    <text evidence="7">The sequence shown here is derived from an EMBL/GenBank/DDBJ whole genome shotgun (WGS) entry which is preliminary data.</text>
</comment>
<evidence type="ECO:0000256" key="4">
    <source>
        <dbReference type="ARBA" id="ARBA00023180"/>
    </source>
</evidence>
<reference evidence="7" key="1">
    <citation type="submission" date="2019-08" db="EMBL/GenBank/DDBJ databases">
        <title>The improved chromosome-level genome for the pearl oyster Pinctada fucata martensii using PacBio sequencing and Hi-C.</title>
        <authorList>
            <person name="Zheng Z."/>
        </authorList>
    </citation>
    <scope>NUCLEOTIDE SEQUENCE</scope>
    <source>
        <strain evidence="7">ZZ-2019</strain>
        <tissue evidence="7">Adductor muscle</tissue>
    </source>
</reference>
<evidence type="ECO:0000313" key="7">
    <source>
        <dbReference type="EMBL" id="KAK3084122.1"/>
    </source>
</evidence>
<dbReference type="SUPFAM" id="SSF56487">
    <property type="entry name" value="SRCR-like"/>
    <property type="match status" value="1"/>
</dbReference>
<keyword evidence="2" id="KW-0677">Repeat</keyword>
<keyword evidence="8" id="KW-1185">Reference proteome</keyword>
<protein>
    <recommendedName>
        <fullName evidence="6">SRCR domain-containing protein</fullName>
    </recommendedName>
</protein>
<dbReference type="AlphaFoldDB" id="A0AA88XN16"/>
<evidence type="ECO:0000256" key="5">
    <source>
        <dbReference type="PROSITE-ProRule" id="PRU00196"/>
    </source>
</evidence>
<proteinExistence type="predicted"/>
<comment type="caution">
    <text evidence="5">Lacks conserved residue(s) required for the propagation of feature annotation.</text>
</comment>
<keyword evidence="4" id="KW-0325">Glycoprotein</keyword>
<evidence type="ECO:0000259" key="6">
    <source>
        <dbReference type="PROSITE" id="PS50287"/>
    </source>
</evidence>
<sequence>MLSNKVSLFKNFERVNFSFNPALFKDISILPMSARIIENEGEILHVRLVNGGTYYGRVEVYIYGKGWGTVCDDSFGSADANVVCRQLGFRSGSARSSAYYGEGTVDIIMDDVTCTGSEKALQQCRYISNHNCGHSEDVSVDCSN</sequence>
<dbReference type="PROSITE" id="PS50287">
    <property type="entry name" value="SRCR_2"/>
    <property type="match status" value="1"/>
</dbReference>
<organism evidence="7 8">
    <name type="scientific">Pinctada imbricata</name>
    <name type="common">Atlantic pearl-oyster</name>
    <name type="synonym">Pinctada martensii</name>
    <dbReference type="NCBI Taxonomy" id="66713"/>
    <lineage>
        <taxon>Eukaryota</taxon>
        <taxon>Metazoa</taxon>
        <taxon>Spiralia</taxon>
        <taxon>Lophotrochozoa</taxon>
        <taxon>Mollusca</taxon>
        <taxon>Bivalvia</taxon>
        <taxon>Autobranchia</taxon>
        <taxon>Pteriomorphia</taxon>
        <taxon>Pterioida</taxon>
        <taxon>Pterioidea</taxon>
        <taxon>Pteriidae</taxon>
        <taxon>Pinctada</taxon>
    </lineage>
</organism>
<dbReference type="PANTHER" id="PTHR48071:SF27">
    <property type="entry name" value="SCAVENGER RECEPTOR CYSTEINE-RICH TYPE 1 PROTEIN M130-LIKE"/>
    <property type="match status" value="1"/>
</dbReference>
<keyword evidence="1" id="KW-0732">Signal</keyword>
<evidence type="ECO:0000256" key="1">
    <source>
        <dbReference type="ARBA" id="ARBA00022729"/>
    </source>
</evidence>
<evidence type="ECO:0000256" key="2">
    <source>
        <dbReference type="ARBA" id="ARBA00022737"/>
    </source>
</evidence>
<dbReference type="EMBL" id="VSWD01000013">
    <property type="protein sequence ID" value="KAK3084122.1"/>
    <property type="molecule type" value="Genomic_DNA"/>
</dbReference>
<dbReference type="Gene3D" id="3.10.250.10">
    <property type="entry name" value="SRCR-like domain"/>
    <property type="match status" value="1"/>
</dbReference>
<dbReference type="PRINTS" id="PR00258">
    <property type="entry name" value="SPERACTRCPTR"/>
</dbReference>